<reference evidence="8" key="2">
    <citation type="submission" date="2020-03" db="EMBL/GenBank/DDBJ databases">
        <authorList>
            <person name="Fu F.-F."/>
            <person name="Chen J."/>
        </authorList>
    </citation>
    <scope>NUCLEOTIDE SEQUENCE</scope>
    <source>
        <strain evidence="8">Lc1</strain>
    </source>
</reference>
<keyword evidence="3 8" id="KW-0645">Protease</keyword>
<reference evidence="8" key="1">
    <citation type="journal article" date="2020" name="Phytopathology">
        <title>Genome sequence and comparative analysis of Colletotrichum gloeosporioides isolated from Liriodendron leaves.</title>
        <authorList>
            <person name="Fu F.F."/>
            <person name="Hao Z."/>
            <person name="Wang P."/>
            <person name="Lu Y."/>
            <person name="Xue L.J."/>
            <person name="Wei G."/>
            <person name="Tian Y."/>
            <person name="Baishi H."/>
            <person name="Xu H."/>
            <person name="Shi J."/>
            <person name="Cheng T."/>
            <person name="Wang G."/>
            <person name="Yi Y."/>
            <person name="Chen J."/>
        </authorList>
    </citation>
    <scope>NUCLEOTIDE SEQUENCE</scope>
    <source>
        <strain evidence="8">Lc1</strain>
    </source>
</reference>
<feature type="region of interest" description="Disordered" evidence="6">
    <location>
        <begin position="856"/>
        <end position="878"/>
    </location>
</feature>
<feature type="compositionally biased region" description="Polar residues" evidence="6">
    <location>
        <begin position="1308"/>
        <end position="1325"/>
    </location>
</feature>
<proteinExistence type="inferred from homology"/>
<keyword evidence="9" id="KW-1185">Reference proteome</keyword>
<dbReference type="InterPro" id="IPR051947">
    <property type="entry name" value="Sentrin-specific_protease"/>
</dbReference>
<evidence type="ECO:0000256" key="5">
    <source>
        <dbReference type="ARBA" id="ARBA00022801"/>
    </source>
</evidence>
<dbReference type="RefSeq" id="XP_045270298.1">
    <property type="nucleotide sequence ID" value="XM_045401569.1"/>
</dbReference>
<dbReference type="InterPro" id="IPR003653">
    <property type="entry name" value="Peptidase_C48_C"/>
</dbReference>
<evidence type="ECO:0000256" key="1">
    <source>
        <dbReference type="ARBA" id="ARBA00005234"/>
    </source>
</evidence>
<feature type="compositionally biased region" description="Basic and acidic residues" evidence="6">
    <location>
        <begin position="1233"/>
        <end position="1252"/>
    </location>
</feature>
<dbReference type="GO" id="GO:0016926">
    <property type="term" value="P:protein desumoylation"/>
    <property type="evidence" value="ECO:0007669"/>
    <property type="project" value="TreeGrafter"/>
</dbReference>
<protein>
    <submittedName>
        <fullName evidence="8">Ubiquitin-like-specific protease 2</fullName>
    </submittedName>
</protein>
<dbReference type="InterPro" id="IPR038765">
    <property type="entry name" value="Papain-like_cys_pep_sf"/>
</dbReference>
<feature type="compositionally biased region" description="Polar residues" evidence="6">
    <location>
        <begin position="576"/>
        <end position="624"/>
    </location>
</feature>
<evidence type="ECO:0000259" key="7">
    <source>
        <dbReference type="PROSITE" id="PS50600"/>
    </source>
</evidence>
<feature type="compositionally biased region" description="Polar residues" evidence="6">
    <location>
        <begin position="1118"/>
        <end position="1147"/>
    </location>
</feature>
<feature type="compositionally biased region" description="Basic and acidic residues" evidence="6">
    <location>
        <begin position="628"/>
        <end position="657"/>
    </location>
</feature>
<keyword evidence="2" id="KW-0597">Phosphoprotein</keyword>
<dbReference type="GeneID" id="69008622"/>
<dbReference type="Proteomes" id="UP000613401">
    <property type="component" value="Unassembled WGS sequence"/>
</dbReference>
<evidence type="ECO:0000256" key="4">
    <source>
        <dbReference type="ARBA" id="ARBA00022786"/>
    </source>
</evidence>
<accession>A0A8H4CWB3</accession>
<dbReference type="PANTHER" id="PTHR46896">
    <property type="entry name" value="SENTRIN-SPECIFIC PROTEASE"/>
    <property type="match status" value="1"/>
</dbReference>
<feature type="region of interest" description="Disordered" evidence="6">
    <location>
        <begin position="567"/>
        <end position="667"/>
    </location>
</feature>
<feature type="region of interest" description="Disordered" evidence="6">
    <location>
        <begin position="360"/>
        <end position="395"/>
    </location>
</feature>
<keyword evidence="5" id="KW-0378">Hydrolase</keyword>
<feature type="compositionally biased region" description="Polar residues" evidence="6">
    <location>
        <begin position="1253"/>
        <end position="1262"/>
    </location>
</feature>
<comment type="caution">
    <text evidence="8">The sequence shown here is derived from an EMBL/GenBank/DDBJ whole genome shotgun (WGS) entry which is preliminary data.</text>
</comment>
<organism evidence="8 9">
    <name type="scientific">Colletotrichum gloeosporioides</name>
    <name type="common">Anthracnose fungus</name>
    <name type="synonym">Glomerella cingulata</name>
    <dbReference type="NCBI Taxonomy" id="474922"/>
    <lineage>
        <taxon>Eukaryota</taxon>
        <taxon>Fungi</taxon>
        <taxon>Dikarya</taxon>
        <taxon>Ascomycota</taxon>
        <taxon>Pezizomycotina</taxon>
        <taxon>Sordariomycetes</taxon>
        <taxon>Hypocreomycetidae</taxon>
        <taxon>Glomerellales</taxon>
        <taxon>Glomerellaceae</taxon>
        <taxon>Colletotrichum</taxon>
        <taxon>Colletotrichum gloeosporioides species complex</taxon>
    </lineage>
</organism>
<dbReference type="GO" id="GO:0070139">
    <property type="term" value="F:SUMO-specific endopeptidase activity"/>
    <property type="evidence" value="ECO:0007669"/>
    <property type="project" value="TreeGrafter"/>
</dbReference>
<evidence type="ECO:0000256" key="2">
    <source>
        <dbReference type="ARBA" id="ARBA00022553"/>
    </source>
</evidence>
<feature type="compositionally biased region" description="Low complexity" evidence="6">
    <location>
        <begin position="1283"/>
        <end position="1297"/>
    </location>
</feature>
<dbReference type="SUPFAM" id="SSF54001">
    <property type="entry name" value="Cysteine proteinases"/>
    <property type="match status" value="1"/>
</dbReference>
<dbReference type="GO" id="GO:0005634">
    <property type="term" value="C:nucleus"/>
    <property type="evidence" value="ECO:0007669"/>
    <property type="project" value="TreeGrafter"/>
</dbReference>
<name>A0A8H4CWB3_COLGL</name>
<dbReference type="PROSITE" id="PS50600">
    <property type="entry name" value="ULP_PROTEASE"/>
    <property type="match status" value="1"/>
</dbReference>
<dbReference type="EMBL" id="WVTB01000007">
    <property type="protein sequence ID" value="KAF3811139.1"/>
    <property type="molecule type" value="Genomic_DNA"/>
</dbReference>
<evidence type="ECO:0000256" key="3">
    <source>
        <dbReference type="ARBA" id="ARBA00022670"/>
    </source>
</evidence>
<feature type="compositionally biased region" description="Basic and acidic residues" evidence="6">
    <location>
        <begin position="63"/>
        <end position="75"/>
    </location>
</feature>
<sequence length="1325" mass="146600">MKKEHRTTPPADHAPSYPKTSPHSCDETAQKYAAPHSLSSTPTSNAHSPSLPATGTRLTFPRALEELGREQPAHEAEEETGSQGGGKTCGKDGVAGSTIRRRAARRNTITAEQLRERYRDPENHSFPAYGYTTTSCAAIDHVTDHGFCRNPKDGVPISDPMSAKSNRLKGLLSGSFAPKKNFDPGTGGQNKRPSYSTTTNNEPPRSAKRQKTKDEASPAASYTNSTFAPPPSPSPVRSIRSSSAVDLTKPDVDAASNRSTQQPAFQVEEYRTVQRNNSVPRKNTRTRKRSANRSPASKVQPFDIDAEEDEISQDMPAVKKRNVGKMVPFKMTPLKGSRDASEGISDSDLHKIDELASEAGSAKKRQVFDVDPISDDEKPSPTTSESRLAKADMSRVEFKKQKPDAVIFKLKRAVSGKHTIVVDDLPPEEQPHLQVLDDKKHLIACRRNGKRHLGYHWIDVKLNFCSTIRYTSIATPLARISRCASEDAPGLLVLEFAANNDALRFGNWVEETAGGLHNMKLFPRCFTNTKPSQQLQKVFDKQWENAVNYKPAAWTPKPDDIRYLESKQASKDGDIQKSTPRTSSRPNSAHQGTSYQSGKPLRSSMNTGDPASTPSKTPRTSSFFTLAGEKDAKAEPRRTRDLPQRQTRDAAARHTTEPKQSILAPRSPSPVLWTEENKEWKKIWDDDKPLLYPEFGKHKATVIRDDIFRLDEGQFMNDNLIWFYMKYLQVKIEKENKQTHDRIYFMNTYFYPKLTEKSGRGINYEGVRSWTTKVDLFSYDYIVVPVNEQAHWYLAIICHPSKLIKAQEVQEFDQEPPQVAQKEALVSAVGEQVEHMSLDDPATENKDTVVLVESKASPVKSQLPRKSTGALPRKKDPSEARVITLDSLGVGHSATCGNLKEYLVREAKDKKNLEIEAPGQFGMTAKNIPEQLDHASCGAFLLGYLREFLKAPDDTVGRIVRKEEMNWDITSIAMRSELRSIIIEQREEQNRRFALLAAEKKAKRKTPKAPISSKSSEEPSGVPSTPRTPVSAGDARKKPSSTIKGSPAIPSIPSMDGSSSPVKIETNGEAPPVHDTVPQEPSGSEVGIAKTAEELQPVASKISERPKTPPRSEPPAKVNSSPTQQRTSPRFNKGKTNGQVDKMQTTDEAPAASPSATSKLGSAQKRLRKPGFSPAEEIMNQISSPSKTHPMPIRTERRASGQNEKSPTPTQQLLSESQDSPSKTTPTQSLTHTAERPSTHKDRPMPKQKDLRTPTQAPTLTSPYFAPPVKSPPSATKPRQLSIEEIPQPISTQPIPSIEDEGLYHKSPGNSGFKSSQTVTVDLTD</sequence>
<feature type="domain" description="Ubiquitin-like protease family profile" evidence="7">
    <location>
        <begin position="700"/>
        <end position="948"/>
    </location>
</feature>
<feature type="region of interest" description="Disordered" evidence="6">
    <location>
        <begin position="1"/>
        <end position="124"/>
    </location>
</feature>
<dbReference type="GO" id="GO:0005737">
    <property type="term" value="C:cytoplasm"/>
    <property type="evidence" value="ECO:0007669"/>
    <property type="project" value="TreeGrafter"/>
</dbReference>
<feature type="region of interest" description="Disordered" evidence="6">
    <location>
        <begin position="173"/>
        <end position="307"/>
    </location>
</feature>
<keyword evidence="4" id="KW-0833">Ubl conjugation pathway</keyword>
<dbReference type="GO" id="GO:0006508">
    <property type="term" value="P:proteolysis"/>
    <property type="evidence" value="ECO:0007669"/>
    <property type="project" value="UniProtKB-KW"/>
</dbReference>
<evidence type="ECO:0000313" key="9">
    <source>
        <dbReference type="Proteomes" id="UP000613401"/>
    </source>
</evidence>
<gene>
    <name evidence="8" type="ORF">GCG54_00001453</name>
</gene>
<feature type="compositionally biased region" description="Polar residues" evidence="6">
    <location>
        <begin position="189"/>
        <end position="203"/>
    </location>
</feature>
<dbReference type="Gene3D" id="3.40.395.10">
    <property type="entry name" value="Adenoviral Proteinase, Chain A"/>
    <property type="match status" value="1"/>
</dbReference>
<evidence type="ECO:0000256" key="6">
    <source>
        <dbReference type="SAM" id="MobiDB-lite"/>
    </source>
</evidence>
<feature type="compositionally biased region" description="Polar residues" evidence="6">
    <location>
        <begin position="37"/>
        <end position="57"/>
    </location>
</feature>
<feature type="compositionally biased region" description="Polar residues" evidence="6">
    <location>
        <begin position="1200"/>
        <end position="1232"/>
    </location>
</feature>
<dbReference type="Pfam" id="PF25424">
    <property type="entry name" value="PH_35"/>
    <property type="match status" value="1"/>
</dbReference>
<feature type="compositionally biased region" description="Basic and acidic residues" evidence="6">
    <location>
        <begin position="113"/>
        <end position="123"/>
    </location>
</feature>
<feature type="region of interest" description="Disordered" evidence="6">
    <location>
        <begin position="998"/>
        <end position="1325"/>
    </location>
</feature>
<dbReference type="PANTHER" id="PTHR46896:SF3">
    <property type="entry name" value="FI06413P-RELATED"/>
    <property type="match status" value="1"/>
</dbReference>
<feature type="compositionally biased region" description="Basic residues" evidence="6">
    <location>
        <begin position="282"/>
        <end position="291"/>
    </location>
</feature>
<feature type="compositionally biased region" description="Low complexity" evidence="6">
    <location>
        <begin position="235"/>
        <end position="245"/>
    </location>
</feature>
<dbReference type="InterPro" id="IPR057501">
    <property type="entry name" value="DeUb_enz_PH"/>
</dbReference>
<dbReference type="Pfam" id="PF02902">
    <property type="entry name" value="Peptidase_C48"/>
    <property type="match status" value="1"/>
</dbReference>
<comment type="similarity">
    <text evidence="1">Belongs to the peptidase C48 family.</text>
</comment>
<evidence type="ECO:0000313" key="8">
    <source>
        <dbReference type="EMBL" id="KAF3811139.1"/>
    </source>
</evidence>